<sequence length="195" mass="21445">MGPGSKLTFTKEAKESHLIVATLIATVTFAATFTLPGGTVQDGELKGTPIFRDKASFKAFIVSNTIAMVMAASAAFIHLFSPLNKAKYLDYYFCEAAFSFILIAIAAMIVAFGTGTYVILGSSSIGISIITVGLSFFLVFRQVLYMSFEGNSIFTFIKNLVNAMVFPFLKFAARPFGFYFLLFKRTYDPEGRIIF</sequence>
<protein>
    <recommendedName>
        <fullName evidence="2">PGG domain-containing protein</fullName>
    </recommendedName>
</protein>
<organism evidence="3 4">
    <name type="scientific">Arachis hypogaea</name>
    <name type="common">Peanut</name>
    <dbReference type="NCBI Taxonomy" id="3818"/>
    <lineage>
        <taxon>Eukaryota</taxon>
        <taxon>Viridiplantae</taxon>
        <taxon>Streptophyta</taxon>
        <taxon>Embryophyta</taxon>
        <taxon>Tracheophyta</taxon>
        <taxon>Spermatophyta</taxon>
        <taxon>Magnoliopsida</taxon>
        <taxon>eudicotyledons</taxon>
        <taxon>Gunneridae</taxon>
        <taxon>Pentapetalae</taxon>
        <taxon>rosids</taxon>
        <taxon>fabids</taxon>
        <taxon>Fabales</taxon>
        <taxon>Fabaceae</taxon>
        <taxon>Papilionoideae</taxon>
        <taxon>50 kb inversion clade</taxon>
        <taxon>dalbergioids sensu lato</taxon>
        <taxon>Dalbergieae</taxon>
        <taxon>Pterocarpus clade</taxon>
        <taxon>Arachis</taxon>
    </lineage>
</organism>
<name>A0A444ZKW9_ARAHY</name>
<evidence type="ECO:0000313" key="3">
    <source>
        <dbReference type="EMBL" id="RYR14813.1"/>
    </source>
</evidence>
<keyword evidence="4" id="KW-1185">Reference proteome</keyword>
<dbReference type="PANTHER" id="PTHR24177">
    <property type="entry name" value="CASKIN"/>
    <property type="match status" value="1"/>
</dbReference>
<keyword evidence="1" id="KW-0812">Transmembrane</keyword>
<feature type="domain" description="PGG" evidence="2">
    <location>
        <begin position="10"/>
        <end position="118"/>
    </location>
</feature>
<dbReference type="GO" id="GO:0016020">
    <property type="term" value="C:membrane"/>
    <property type="evidence" value="ECO:0007669"/>
    <property type="project" value="TreeGrafter"/>
</dbReference>
<reference evidence="3 4" key="1">
    <citation type="submission" date="2019-01" db="EMBL/GenBank/DDBJ databases">
        <title>Sequencing of cultivated peanut Arachis hypogaea provides insights into genome evolution and oil improvement.</title>
        <authorList>
            <person name="Chen X."/>
        </authorList>
    </citation>
    <scope>NUCLEOTIDE SEQUENCE [LARGE SCALE GENOMIC DNA]</scope>
    <source>
        <strain evidence="4">cv. Fuhuasheng</strain>
        <tissue evidence="3">Leaves</tissue>
    </source>
</reference>
<comment type="caution">
    <text evidence="3">The sequence shown here is derived from an EMBL/GenBank/DDBJ whole genome shotgun (WGS) entry which is preliminary data.</text>
</comment>
<evidence type="ECO:0000313" key="4">
    <source>
        <dbReference type="Proteomes" id="UP000289738"/>
    </source>
</evidence>
<accession>A0A444ZKW9</accession>
<feature type="transmembrane region" description="Helical" evidence="1">
    <location>
        <begin position="118"/>
        <end position="140"/>
    </location>
</feature>
<dbReference type="InterPro" id="IPR026961">
    <property type="entry name" value="PGG_dom"/>
</dbReference>
<dbReference type="AlphaFoldDB" id="A0A444ZKW9"/>
<dbReference type="EMBL" id="SDMP01000014">
    <property type="protein sequence ID" value="RYR14813.1"/>
    <property type="molecule type" value="Genomic_DNA"/>
</dbReference>
<keyword evidence="1" id="KW-0472">Membrane</keyword>
<feature type="transmembrane region" description="Helical" evidence="1">
    <location>
        <begin position="92"/>
        <end position="112"/>
    </location>
</feature>
<dbReference type="Pfam" id="PF13962">
    <property type="entry name" value="PGG"/>
    <property type="match status" value="1"/>
</dbReference>
<dbReference type="Proteomes" id="UP000289738">
    <property type="component" value="Chromosome B04"/>
</dbReference>
<feature type="transmembrane region" description="Helical" evidence="1">
    <location>
        <begin position="18"/>
        <end position="39"/>
    </location>
</feature>
<dbReference type="PANTHER" id="PTHR24177:SF463">
    <property type="entry name" value="OS09G0331600 PROTEIN"/>
    <property type="match status" value="1"/>
</dbReference>
<dbReference type="STRING" id="3818.A0A444ZKW9"/>
<gene>
    <name evidence="3" type="ORF">Ahy_B04g071515</name>
</gene>
<keyword evidence="1" id="KW-1133">Transmembrane helix</keyword>
<feature type="transmembrane region" description="Helical" evidence="1">
    <location>
        <begin position="160"/>
        <end position="182"/>
    </location>
</feature>
<evidence type="ECO:0000256" key="1">
    <source>
        <dbReference type="SAM" id="Phobius"/>
    </source>
</evidence>
<proteinExistence type="predicted"/>
<evidence type="ECO:0000259" key="2">
    <source>
        <dbReference type="Pfam" id="PF13962"/>
    </source>
</evidence>
<feature type="transmembrane region" description="Helical" evidence="1">
    <location>
        <begin position="59"/>
        <end position="80"/>
    </location>
</feature>